<dbReference type="Proteomes" id="UP000007382">
    <property type="component" value="Chromosome"/>
</dbReference>
<dbReference type="HOGENOM" id="CLU_1904114_0_0_0"/>
<protein>
    <submittedName>
        <fullName evidence="1">Putative hydrolase of the HAD superfamily</fullName>
    </submittedName>
</protein>
<reference evidence="1 2" key="1">
    <citation type="journal article" date="2012" name="J. Bacteriol.">
        <title>Complete Genome Sequence of Leptospirillum ferrooxidans Strain C2-3, Isolated from a Fresh Volcanic Ash Deposit on the Island of Miyake, Japan.</title>
        <authorList>
            <person name="Fujimura R."/>
            <person name="Sato Y."/>
            <person name="Nishizawa T."/>
            <person name="Oshima K."/>
            <person name="Kim S.-W."/>
            <person name="Hattori M."/>
            <person name="Kamijo T."/>
            <person name="Ohta H."/>
        </authorList>
    </citation>
    <scope>NUCLEOTIDE SEQUENCE [LARGE SCALE GENOMIC DNA]</scope>
    <source>
        <strain evidence="1 2">C2-3</strain>
    </source>
</reference>
<organism evidence="1 2">
    <name type="scientific">Leptospirillum ferrooxidans (strain C2-3)</name>
    <dbReference type="NCBI Taxonomy" id="1162668"/>
    <lineage>
        <taxon>Bacteria</taxon>
        <taxon>Pseudomonadati</taxon>
        <taxon>Nitrospirota</taxon>
        <taxon>Nitrospiria</taxon>
        <taxon>Nitrospirales</taxon>
        <taxon>Nitrospiraceae</taxon>
        <taxon>Leptospirillum</taxon>
    </lineage>
</organism>
<sequence length="137" mass="15732">MYYCAVRFQDESYEVTIINEGESIILHTKSHPASGDIERILGNRPKSRILVEKDHPNSHAIDLLAKFLSDTQHETLLLSKNELQEIFSRHHEVIPHINDTHQMARLALYHWKSDHAPDDLSGGFLHELATGLDENEE</sequence>
<proteinExistence type="predicted"/>
<dbReference type="GO" id="GO:0016787">
    <property type="term" value="F:hydrolase activity"/>
    <property type="evidence" value="ECO:0007669"/>
    <property type="project" value="UniProtKB-KW"/>
</dbReference>
<reference evidence="2" key="2">
    <citation type="submission" date="2012-03" db="EMBL/GenBank/DDBJ databases">
        <title>The complete genome sequence of the pioneer microbe on fresh volcanic deposit, Leptospirillum ferrooxidans strain C2-3.</title>
        <authorList>
            <person name="Fujimura R."/>
            <person name="Sato Y."/>
            <person name="Nishizawa T."/>
            <person name="Nanba K."/>
            <person name="Oshima K."/>
            <person name="Hattori M."/>
            <person name="Kamijo T."/>
            <person name="Ohta H."/>
        </authorList>
    </citation>
    <scope>NUCLEOTIDE SEQUENCE [LARGE SCALE GENOMIC DNA]</scope>
    <source>
        <strain evidence="2">C2-3</strain>
    </source>
</reference>
<evidence type="ECO:0000313" key="2">
    <source>
        <dbReference type="Proteomes" id="UP000007382"/>
    </source>
</evidence>
<dbReference type="AlphaFoldDB" id="I0IRU8"/>
<keyword evidence="1" id="KW-0378">Hydrolase</keyword>
<dbReference type="EMBL" id="AP012342">
    <property type="protein sequence ID" value="BAM07997.1"/>
    <property type="molecule type" value="Genomic_DNA"/>
</dbReference>
<keyword evidence="2" id="KW-1185">Reference proteome</keyword>
<evidence type="ECO:0000313" key="1">
    <source>
        <dbReference type="EMBL" id="BAM07997.1"/>
    </source>
</evidence>
<dbReference type="OrthoDB" id="9813764at2"/>
<dbReference type="RefSeq" id="WP_014450480.1">
    <property type="nucleotide sequence ID" value="NC_017094.1"/>
</dbReference>
<dbReference type="KEGG" id="lfc:LFE_2325"/>
<dbReference type="PATRIC" id="fig|1162668.3.peg.2763"/>
<accession>I0IRU8</accession>
<name>I0IRU8_LEPFC</name>
<gene>
    <name evidence="1" type="ordered locus">LFE_2325</name>
</gene>